<dbReference type="CTD" id="684"/>
<evidence type="ECO:0000256" key="1">
    <source>
        <dbReference type="SAM" id="Phobius"/>
    </source>
</evidence>
<reference evidence="3" key="2">
    <citation type="submission" date="2025-08" db="UniProtKB">
        <authorList>
            <consortium name="RefSeq"/>
        </authorList>
    </citation>
    <scope>IDENTIFICATION</scope>
    <source>
        <tissue evidence="3">Blood</tissue>
    </source>
</reference>
<dbReference type="RefSeq" id="XP_025740930.1">
    <property type="nucleotide sequence ID" value="XM_025885145.1"/>
</dbReference>
<dbReference type="Proteomes" id="UP000286641">
    <property type="component" value="Unplaced"/>
</dbReference>
<dbReference type="GeneID" id="112833791"/>
<gene>
    <name evidence="3" type="primary">BST2</name>
</gene>
<dbReference type="GO" id="GO:0045087">
    <property type="term" value="P:innate immune response"/>
    <property type="evidence" value="ECO:0007669"/>
    <property type="project" value="TreeGrafter"/>
</dbReference>
<dbReference type="Pfam" id="PF16716">
    <property type="entry name" value="BST2"/>
    <property type="match status" value="1"/>
</dbReference>
<protein>
    <submittedName>
        <fullName evidence="3">Bone marrow stromal antigen 2 isoform X1</fullName>
    </submittedName>
</protein>
<keyword evidence="1" id="KW-1133">Transmembrane helix</keyword>
<dbReference type="GO" id="GO:0008191">
    <property type="term" value="F:metalloendopeptidase inhibitor activity"/>
    <property type="evidence" value="ECO:0007669"/>
    <property type="project" value="TreeGrafter"/>
</dbReference>
<keyword evidence="1" id="KW-0812">Transmembrane</keyword>
<dbReference type="InParanoid" id="A0A3Q7Q3Y3"/>
<dbReference type="PANTHER" id="PTHR15190">
    <property type="entry name" value="BONE MARROW STROMAL ANTIGEN 2"/>
    <property type="match status" value="1"/>
</dbReference>
<dbReference type="FunCoup" id="A0A3Q7Q3Y3">
    <property type="interactions" value="1"/>
</dbReference>
<dbReference type="AlphaFoldDB" id="A0A3Q7Q3Y3"/>
<dbReference type="GO" id="GO:0005794">
    <property type="term" value="C:Golgi apparatus"/>
    <property type="evidence" value="ECO:0007669"/>
    <property type="project" value="TreeGrafter"/>
</dbReference>
<evidence type="ECO:0000313" key="3">
    <source>
        <dbReference type="RefSeq" id="XP_025740930.1"/>
    </source>
</evidence>
<name>A0A3Q7Q3Y3_CALUR</name>
<feature type="transmembrane region" description="Helical" evidence="1">
    <location>
        <begin position="31"/>
        <end position="50"/>
    </location>
</feature>
<reference key="1">
    <citation type="submission" date="2019-01" db="UniProtKB">
        <authorList>
            <consortium name="RefSeq"/>
        </authorList>
    </citation>
    <scope>IDENTIFICATION</scope>
</reference>
<evidence type="ECO:0000313" key="2">
    <source>
        <dbReference type="Proteomes" id="UP000286641"/>
    </source>
</evidence>
<dbReference type="PANTHER" id="PTHR15190:SF1">
    <property type="entry name" value="BONE MARROW STROMAL ANTIGEN 2"/>
    <property type="match status" value="1"/>
</dbReference>
<dbReference type="Gene3D" id="1.20.5.1700">
    <property type="match status" value="1"/>
</dbReference>
<dbReference type="GO" id="GO:0051607">
    <property type="term" value="P:defense response to virus"/>
    <property type="evidence" value="ECO:0007669"/>
    <property type="project" value="InterPro"/>
</dbReference>
<accession>A0A3Q7Q3Y3</accession>
<sequence>MAPTFYHYLPVPVADKSESMLRCRRLGWPEVLGILLVLGGGFVCLIVFAVRANSKACNGGLLAEQECPNVTCLLELQLNQTRQDLLRTTDQVATCHHTLVNVSASLEMEKARGLEQLIQKEELQGENEKLKQKLQEALEETREGGLEQGRGNQLWQLLASTQPLDGPCVPAPGPHRSAGLRPAGHGAPCSQKTDHHRTPGCLHWLSVCFQLRS</sequence>
<keyword evidence="2" id="KW-1185">Reference proteome</keyword>
<dbReference type="GO" id="GO:0009986">
    <property type="term" value="C:cell surface"/>
    <property type="evidence" value="ECO:0007669"/>
    <property type="project" value="TreeGrafter"/>
</dbReference>
<organism evidence="2 3">
    <name type="scientific">Callorhinus ursinus</name>
    <name type="common">Northern fur seal</name>
    <dbReference type="NCBI Taxonomy" id="34884"/>
    <lineage>
        <taxon>Eukaryota</taxon>
        <taxon>Metazoa</taxon>
        <taxon>Chordata</taxon>
        <taxon>Craniata</taxon>
        <taxon>Vertebrata</taxon>
        <taxon>Euteleostomi</taxon>
        <taxon>Mammalia</taxon>
        <taxon>Eutheria</taxon>
        <taxon>Laurasiatheria</taxon>
        <taxon>Carnivora</taxon>
        <taxon>Caniformia</taxon>
        <taxon>Pinnipedia</taxon>
        <taxon>Otariidae</taxon>
        <taxon>Callorhinus</taxon>
    </lineage>
</organism>
<dbReference type="InterPro" id="IPR024886">
    <property type="entry name" value="BST2"/>
</dbReference>
<keyword evidence="1" id="KW-0472">Membrane</keyword>
<proteinExistence type="predicted"/>